<dbReference type="InterPro" id="IPR002925">
    <property type="entry name" value="Dienelactn_hydro"/>
</dbReference>
<feature type="domain" description="Dienelactone hydrolase" evidence="2">
    <location>
        <begin position="17"/>
        <end position="62"/>
    </location>
</feature>
<dbReference type="Proteomes" id="UP000244093">
    <property type="component" value="Unassembled WGS sequence"/>
</dbReference>
<dbReference type="InterPro" id="IPR029058">
    <property type="entry name" value="AB_hydrolase_fold"/>
</dbReference>
<accession>A0A2R7Y936</accession>
<evidence type="ECO:0000259" key="2">
    <source>
        <dbReference type="Pfam" id="PF01738"/>
    </source>
</evidence>
<feature type="domain" description="BD-FAE-like" evidence="3">
    <location>
        <begin position="85"/>
        <end position="200"/>
    </location>
</feature>
<evidence type="ECO:0000256" key="1">
    <source>
        <dbReference type="ARBA" id="ARBA00022801"/>
    </source>
</evidence>
<dbReference type="EMBL" id="NBVN01000001">
    <property type="protein sequence ID" value="PUA34023.1"/>
    <property type="molecule type" value="Genomic_DNA"/>
</dbReference>
<evidence type="ECO:0008006" key="6">
    <source>
        <dbReference type="Google" id="ProtNLM"/>
    </source>
</evidence>
<dbReference type="SUPFAM" id="SSF53474">
    <property type="entry name" value="alpha/beta-Hydrolases"/>
    <property type="match status" value="1"/>
</dbReference>
<dbReference type="Pfam" id="PF20434">
    <property type="entry name" value="BD-FAE"/>
    <property type="match status" value="1"/>
</dbReference>
<keyword evidence="1" id="KW-0378">Hydrolase</keyword>
<dbReference type="InterPro" id="IPR050261">
    <property type="entry name" value="FrsA_esterase"/>
</dbReference>
<comment type="caution">
    <text evidence="4">The sequence shown here is derived from an EMBL/GenBank/DDBJ whole genome shotgun (WGS) entry which is preliminary data.</text>
</comment>
<sequence>MLLRHEVVKAKLTDMIGYTVTPKEPGRYPGVVVLHAFNQTPDDVEVFARKFAENGFVALAPKYTDASDGVYVAVNALKKIKTLDNVDPIRVGLFGVSLGGTIALLTSTQEKVSFVIDVAGWVDLAHLYYFLSKFEKGTPQRYVADLVKSSIGTPEESKDIYELSSPITYVDRMTGYILIIHGDSDTMVPLEQSQLLLKKLLEKGFTAELHIIRGGGHLLKGKEDEVVNIAIDFLRRNGFLTKPV</sequence>
<proteinExistence type="predicted"/>
<evidence type="ECO:0000259" key="3">
    <source>
        <dbReference type="Pfam" id="PF20434"/>
    </source>
</evidence>
<dbReference type="PANTHER" id="PTHR22946">
    <property type="entry name" value="DIENELACTONE HYDROLASE DOMAIN-CONTAINING PROTEIN-RELATED"/>
    <property type="match status" value="1"/>
</dbReference>
<dbReference type="InterPro" id="IPR049492">
    <property type="entry name" value="BD-FAE-like_dom"/>
</dbReference>
<dbReference type="GO" id="GO:0016788">
    <property type="term" value="F:hydrolase activity, acting on ester bonds"/>
    <property type="evidence" value="ECO:0007669"/>
    <property type="project" value="UniProtKB-ARBA"/>
</dbReference>
<organism evidence="4 5">
    <name type="scientific">Zestosphaera tikiterensis</name>
    <dbReference type="NCBI Taxonomy" id="1973259"/>
    <lineage>
        <taxon>Archaea</taxon>
        <taxon>Thermoproteota</taxon>
        <taxon>Thermoprotei</taxon>
        <taxon>Desulfurococcales</taxon>
        <taxon>Desulfurococcaceae</taxon>
        <taxon>Zestosphaera</taxon>
    </lineage>
</organism>
<protein>
    <recommendedName>
        <fullName evidence="6">Peptidase S9 prolyl oligopeptidase catalytic domain-containing protein</fullName>
    </recommendedName>
</protein>
<dbReference type="Gene3D" id="3.40.50.1820">
    <property type="entry name" value="alpha/beta hydrolase"/>
    <property type="match status" value="1"/>
</dbReference>
<gene>
    <name evidence="4" type="ORF">B7O98_01015</name>
</gene>
<dbReference type="PANTHER" id="PTHR22946:SF9">
    <property type="entry name" value="POLYKETIDE TRANSFERASE AF380"/>
    <property type="match status" value="1"/>
</dbReference>
<reference evidence="4 5" key="1">
    <citation type="journal article" date="2018" name="Syst. Appl. Microbiol.">
        <title>A new symbiotic nanoarchaeote (Candidatus Nanoclepta minutus) and its host (Zestosphaera tikiterensis gen. nov., sp. nov.) from a New Zealand hot spring.</title>
        <authorList>
            <person name="St John E."/>
            <person name="Liu Y."/>
            <person name="Podar M."/>
            <person name="Stott M.B."/>
            <person name="Meneghin J."/>
            <person name="Chen Z."/>
            <person name="Lagutin K."/>
            <person name="Mitchell K."/>
            <person name="Reysenbach A.L."/>
        </authorList>
    </citation>
    <scope>NUCLEOTIDE SEQUENCE [LARGE SCALE GENOMIC DNA]</scope>
    <source>
        <strain evidence="4">NZ3</strain>
    </source>
</reference>
<evidence type="ECO:0000313" key="5">
    <source>
        <dbReference type="Proteomes" id="UP000244093"/>
    </source>
</evidence>
<name>A0A2R7Y936_9CREN</name>
<dbReference type="AlphaFoldDB" id="A0A2R7Y936"/>
<dbReference type="Pfam" id="PF01738">
    <property type="entry name" value="DLH"/>
    <property type="match status" value="1"/>
</dbReference>
<evidence type="ECO:0000313" key="4">
    <source>
        <dbReference type="EMBL" id="PUA34023.1"/>
    </source>
</evidence>